<sequence length="578" mass="61974">MSAPTETPDRSAVPELDGVTLEVIRNNLLSITEQMRRTLIRAAFNPGIYEVLDFGLSMYDKDVRLIAEAAGVATFLGSNDIGIKHGLDHVGVENLDPGDVLLLNYPYWSSAHSYDALLFAPVHLDGEIIGYLAERAHWRDLGAKDAGYVLDSTDMHQEGLIFPGTKIVKKGVPDKDIYDLIRFNSRMPDIVFGDLGAMLSSIEVGARRMQELHQKFGSPLIGAAVERIIEHGERRTRRALAALPKGTWHATDAIDDDGIGEDPVHMQVAVTITDDEFIVDFTGSAGQQRGPVNMPFGSTVSLAKLIFKALTTPNDTANAGHFTPLRVIAPEGSLFHAVYPAPTFTLWTGHIALDMVKTAVAQAIPELGASTAGDEPGFMGVVEGDGGKGIFVISSLEPIGWGANNKHDGASAQQCMNVNVGRNTPIEVLEQKAGMLHHRVQLRTDSGGAGRYRGGVGVLREISYTRPGEILSMKKKTLGTAHGLAGGGSAEPSGMIIHPETDRAKALRMRRAPLQPGESFVTFTGGGGGYGDPLERPAAEVLDDVLDGFVSVEKAWETYGVRITDGAVAGVDTSRRPS</sequence>
<dbReference type="RefSeq" id="WP_322098407.1">
    <property type="nucleotide sequence ID" value="NZ_WLYK01000016.1"/>
</dbReference>
<dbReference type="PANTHER" id="PTHR11365">
    <property type="entry name" value="5-OXOPROLINASE RELATED"/>
    <property type="match status" value="1"/>
</dbReference>
<dbReference type="GO" id="GO:0006749">
    <property type="term" value="P:glutathione metabolic process"/>
    <property type="evidence" value="ECO:0007669"/>
    <property type="project" value="TreeGrafter"/>
</dbReference>
<organism evidence="2 3">
    <name type="scientific">Nakamurella alba</name>
    <dbReference type="NCBI Taxonomy" id="2665158"/>
    <lineage>
        <taxon>Bacteria</taxon>
        <taxon>Bacillati</taxon>
        <taxon>Actinomycetota</taxon>
        <taxon>Actinomycetes</taxon>
        <taxon>Nakamurellales</taxon>
        <taxon>Nakamurellaceae</taxon>
        <taxon>Nakamurella</taxon>
    </lineage>
</organism>
<accession>A0A7K1FWH7</accession>
<dbReference type="EMBL" id="WLYK01000016">
    <property type="protein sequence ID" value="MTD17174.1"/>
    <property type="molecule type" value="Genomic_DNA"/>
</dbReference>
<protein>
    <submittedName>
        <fullName evidence="2">Hydantoinase B/oxoprolinase family protein</fullName>
    </submittedName>
</protein>
<evidence type="ECO:0000313" key="3">
    <source>
        <dbReference type="Proteomes" id="UP000460221"/>
    </source>
</evidence>
<dbReference type="GO" id="GO:0017168">
    <property type="term" value="F:5-oxoprolinase (ATP-hydrolyzing) activity"/>
    <property type="evidence" value="ECO:0007669"/>
    <property type="project" value="TreeGrafter"/>
</dbReference>
<proteinExistence type="predicted"/>
<feature type="domain" description="Hydantoinase B/oxoprolinase" evidence="1">
    <location>
        <begin position="17"/>
        <end position="533"/>
    </location>
</feature>
<name>A0A7K1FWH7_9ACTN</name>
<keyword evidence="3" id="KW-1185">Reference proteome</keyword>
<evidence type="ECO:0000259" key="1">
    <source>
        <dbReference type="Pfam" id="PF02538"/>
    </source>
</evidence>
<evidence type="ECO:0000313" key="2">
    <source>
        <dbReference type="EMBL" id="MTD17174.1"/>
    </source>
</evidence>
<comment type="caution">
    <text evidence="2">The sequence shown here is derived from an EMBL/GenBank/DDBJ whole genome shotgun (WGS) entry which is preliminary data.</text>
</comment>
<reference evidence="2 3" key="1">
    <citation type="submission" date="2019-11" db="EMBL/GenBank/DDBJ databases">
        <authorList>
            <person name="Jiang L.-Q."/>
        </authorList>
    </citation>
    <scope>NUCLEOTIDE SEQUENCE [LARGE SCALE GENOMIC DNA]</scope>
    <source>
        <strain evidence="2 3">YIM 132087</strain>
    </source>
</reference>
<dbReference type="PANTHER" id="PTHR11365:SF23">
    <property type="entry name" value="HYPOTHETICAL 5-OXOPROLINASE (EUROFUNG)-RELATED"/>
    <property type="match status" value="1"/>
</dbReference>
<dbReference type="Pfam" id="PF02538">
    <property type="entry name" value="Hydantoinase_B"/>
    <property type="match status" value="1"/>
</dbReference>
<dbReference type="Proteomes" id="UP000460221">
    <property type="component" value="Unassembled WGS sequence"/>
</dbReference>
<dbReference type="InterPro" id="IPR045079">
    <property type="entry name" value="Oxoprolinase-like"/>
</dbReference>
<dbReference type="InterPro" id="IPR003692">
    <property type="entry name" value="Hydantoinase_B"/>
</dbReference>
<dbReference type="GO" id="GO:0005829">
    <property type="term" value="C:cytosol"/>
    <property type="evidence" value="ECO:0007669"/>
    <property type="project" value="TreeGrafter"/>
</dbReference>
<dbReference type="AlphaFoldDB" id="A0A7K1FWH7"/>
<gene>
    <name evidence="2" type="ORF">GIS00_24885</name>
</gene>